<gene>
    <name evidence="1" type="ORF">QAD02_023225</name>
</gene>
<dbReference type="EMBL" id="CM056741">
    <property type="protein sequence ID" value="KAJ8687431.1"/>
    <property type="molecule type" value="Genomic_DNA"/>
</dbReference>
<protein>
    <submittedName>
        <fullName evidence="1">Uncharacterized protein</fullName>
    </submittedName>
</protein>
<comment type="caution">
    <text evidence="1">The sequence shown here is derived from an EMBL/GenBank/DDBJ whole genome shotgun (WGS) entry which is preliminary data.</text>
</comment>
<evidence type="ECO:0000313" key="1">
    <source>
        <dbReference type="EMBL" id="KAJ8687431.1"/>
    </source>
</evidence>
<accession>A0ACC2PXD9</accession>
<evidence type="ECO:0000313" key="2">
    <source>
        <dbReference type="Proteomes" id="UP001239111"/>
    </source>
</evidence>
<name>A0ACC2PXD9_9HYME</name>
<organism evidence="1 2">
    <name type="scientific">Eretmocerus hayati</name>
    <dbReference type="NCBI Taxonomy" id="131215"/>
    <lineage>
        <taxon>Eukaryota</taxon>
        <taxon>Metazoa</taxon>
        <taxon>Ecdysozoa</taxon>
        <taxon>Arthropoda</taxon>
        <taxon>Hexapoda</taxon>
        <taxon>Insecta</taxon>
        <taxon>Pterygota</taxon>
        <taxon>Neoptera</taxon>
        <taxon>Endopterygota</taxon>
        <taxon>Hymenoptera</taxon>
        <taxon>Apocrita</taxon>
        <taxon>Proctotrupomorpha</taxon>
        <taxon>Chalcidoidea</taxon>
        <taxon>Aphelinidae</taxon>
        <taxon>Aphelininae</taxon>
        <taxon>Eretmocerus</taxon>
    </lineage>
</organism>
<proteinExistence type="predicted"/>
<keyword evidence="2" id="KW-1185">Reference proteome</keyword>
<dbReference type="Proteomes" id="UP001239111">
    <property type="component" value="Chromosome 1"/>
</dbReference>
<reference evidence="1" key="1">
    <citation type="submission" date="2023-04" db="EMBL/GenBank/DDBJ databases">
        <title>A chromosome-level genome assembly of the parasitoid wasp Eretmocerus hayati.</title>
        <authorList>
            <person name="Zhong Y."/>
            <person name="Liu S."/>
            <person name="Liu Y."/>
        </authorList>
    </citation>
    <scope>NUCLEOTIDE SEQUENCE</scope>
    <source>
        <strain evidence="1">ZJU_SS_LIU_2023</strain>
    </source>
</reference>
<sequence length="267" mass="30511">MQPEKSKVVALRKADRLQRVHSPDRSNLQQLDLNVIHTASPKRKPPGTKTPMSPASSTLNLRKVESENITLDLDLAYSEYVASCAQLILEKKILKDAESRSVNLMKKIHEETKSLEDKCNLILKRIGDVKLLSCLDNQVDIMKIDLKEFTENLRKHEIQSILQHLMELLNRFNILLCENISLPVEQQEVLEFQKLVSDCCTAVENVKKPSESEMLENITRSYEEFIKMSNEISSIKKIIEGKMFTLQTETLKACSNVLSESEVQQEA</sequence>